<evidence type="ECO:0000256" key="3">
    <source>
        <dbReference type="SAM" id="Phobius"/>
    </source>
</evidence>
<protein>
    <submittedName>
        <fullName evidence="4">Uncharacterized protein</fullName>
    </submittedName>
</protein>
<evidence type="ECO:0000256" key="1">
    <source>
        <dbReference type="SAM" id="Coils"/>
    </source>
</evidence>
<dbReference type="RefSeq" id="WP_074522031.1">
    <property type="nucleotide sequence ID" value="NZ_FNHZ01000007.1"/>
</dbReference>
<keyword evidence="3" id="KW-1133">Transmembrane helix</keyword>
<feature type="region of interest" description="Disordered" evidence="2">
    <location>
        <begin position="294"/>
        <end position="356"/>
    </location>
</feature>
<evidence type="ECO:0000313" key="4">
    <source>
        <dbReference type="EMBL" id="SDN16106.1"/>
    </source>
</evidence>
<feature type="transmembrane region" description="Helical" evidence="3">
    <location>
        <begin position="203"/>
        <end position="226"/>
    </location>
</feature>
<feature type="compositionally biased region" description="Acidic residues" evidence="2">
    <location>
        <begin position="307"/>
        <end position="326"/>
    </location>
</feature>
<evidence type="ECO:0000256" key="2">
    <source>
        <dbReference type="SAM" id="MobiDB-lite"/>
    </source>
</evidence>
<dbReference type="OrthoDB" id="10017932at2"/>
<dbReference type="EMBL" id="FNHZ01000007">
    <property type="protein sequence ID" value="SDN16106.1"/>
    <property type="molecule type" value="Genomic_DNA"/>
</dbReference>
<feature type="compositionally biased region" description="Basic and acidic residues" evidence="2">
    <location>
        <begin position="332"/>
        <end position="348"/>
    </location>
</feature>
<organism evidence="4 5">
    <name type="scientific">Lachnospira pectinoschiza</name>
    <dbReference type="NCBI Taxonomy" id="28052"/>
    <lineage>
        <taxon>Bacteria</taxon>
        <taxon>Bacillati</taxon>
        <taxon>Bacillota</taxon>
        <taxon>Clostridia</taxon>
        <taxon>Lachnospirales</taxon>
        <taxon>Lachnospiraceae</taxon>
        <taxon>Lachnospira</taxon>
    </lineage>
</organism>
<reference evidence="5" key="1">
    <citation type="submission" date="2016-10" db="EMBL/GenBank/DDBJ databases">
        <authorList>
            <person name="Varghese N."/>
            <person name="Submissions S."/>
        </authorList>
    </citation>
    <scope>NUCLEOTIDE SEQUENCE [LARGE SCALE GENOMIC DNA]</scope>
    <source>
        <strain evidence="5">M83</strain>
    </source>
</reference>
<feature type="coiled-coil region" evidence="1">
    <location>
        <begin position="248"/>
        <end position="282"/>
    </location>
</feature>
<feature type="transmembrane region" description="Helical" evidence="3">
    <location>
        <begin position="12"/>
        <end position="32"/>
    </location>
</feature>
<dbReference type="AlphaFoldDB" id="A0A1G9Z653"/>
<evidence type="ECO:0000313" key="5">
    <source>
        <dbReference type="Proteomes" id="UP000187651"/>
    </source>
</evidence>
<keyword evidence="3" id="KW-0472">Membrane</keyword>
<gene>
    <name evidence="4" type="ORF">SAMN05216544_2018</name>
</gene>
<sequence>MKSKLVKLLKINLSLLIYTLLVLIVVITFSYAKYLDKANETINSTIESIQTNIDKEDLESLNAYVSSIFSSLSDRNVAEDEINTKHTADFGHLKDYKEYASVENALSLVFEANESIYDLSLLYIDLDNNRMVYLADEGPYDLGVFRGLSYSYYSKIVLKKKASLSSLNKTWIAYRGANIYNDNNKVIATVNVSINMDLFKENVISICILCLIIYLCTCLVVSLVFLKLPAAYKKASVYLKANEIIVISKKEKKRRAKEEKKLRKKEAKAREEKELEEEFKKDILEENKRNYEAKADEEFTSTKTPIDSDEVIDSDSEIDSETEEIASTEMEPMSKPRENKEGEEEHPVIDWIVDQL</sequence>
<keyword evidence="3" id="KW-0812">Transmembrane</keyword>
<dbReference type="Proteomes" id="UP000187651">
    <property type="component" value="Unassembled WGS sequence"/>
</dbReference>
<keyword evidence="5" id="KW-1185">Reference proteome</keyword>
<proteinExistence type="predicted"/>
<accession>A0A1G9Z653</accession>
<name>A0A1G9Z653_9FIRM</name>
<keyword evidence="1" id="KW-0175">Coiled coil</keyword>